<comment type="caution">
    <text evidence="3">The sequence shown here is derived from an EMBL/GenBank/DDBJ whole genome shotgun (WGS) entry which is preliminary data.</text>
</comment>
<reference evidence="3" key="1">
    <citation type="submission" date="2021-01" db="EMBL/GenBank/DDBJ databases">
        <title>Whole genome shotgun sequence of Virgisporangium aurantiacum NBRC 16421.</title>
        <authorList>
            <person name="Komaki H."/>
            <person name="Tamura T."/>
        </authorList>
    </citation>
    <scope>NUCLEOTIDE SEQUENCE</scope>
    <source>
        <strain evidence="3">NBRC 16421</strain>
    </source>
</reference>
<evidence type="ECO:0000313" key="4">
    <source>
        <dbReference type="Proteomes" id="UP000612585"/>
    </source>
</evidence>
<feature type="coiled-coil region" evidence="1">
    <location>
        <begin position="373"/>
        <end position="413"/>
    </location>
</feature>
<evidence type="ECO:0000256" key="1">
    <source>
        <dbReference type="SAM" id="Coils"/>
    </source>
</evidence>
<proteinExistence type="predicted"/>
<gene>
    <name evidence="3" type="ORF">Vau01_111900</name>
</gene>
<evidence type="ECO:0000313" key="3">
    <source>
        <dbReference type="EMBL" id="GIJ63674.1"/>
    </source>
</evidence>
<dbReference type="Proteomes" id="UP000612585">
    <property type="component" value="Unassembled WGS sequence"/>
</dbReference>
<dbReference type="EMBL" id="BOPG01000101">
    <property type="protein sequence ID" value="GIJ63674.1"/>
    <property type="molecule type" value="Genomic_DNA"/>
</dbReference>
<feature type="region of interest" description="Disordered" evidence="2">
    <location>
        <begin position="102"/>
        <end position="127"/>
    </location>
</feature>
<organism evidence="3 4">
    <name type="scientific">Virgisporangium aurantiacum</name>
    <dbReference type="NCBI Taxonomy" id="175570"/>
    <lineage>
        <taxon>Bacteria</taxon>
        <taxon>Bacillati</taxon>
        <taxon>Actinomycetota</taxon>
        <taxon>Actinomycetes</taxon>
        <taxon>Micromonosporales</taxon>
        <taxon>Micromonosporaceae</taxon>
        <taxon>Virgisporangium</taxon>
    </lineage>
</organism>
<keyword evidence="4" id="KW-1185">Reference proteome</keyword>
<protein>
    <recommendedName>
        <fullName evidence="5">PE-PGRS family protein</fullName>
    </recommendedName>
</protein>
<sequence>MLASTDYTAHPLLRAYAEEGAGRYNWPMVDIAAPLKPYQVEVLRWVDAGCPDGGMPGDGAKHTARALQGRRLVTVSRRAGRWSATLTERGRYYLDNGRYPAVTSDRAENSPTRTTSVGKTRQPEAQPSVIQEATVLVERLQTSGGTVVVSDPDADTRASYRRAIHAAKQHKLVPDGYDLRHTGRNTGDLVIRLYSAEQPYDTDWNRLRLNQGDIRATAAADYDALQQDPTNLRVAPESIPRVLALLRAIDDAGADRKCRVGINLTTKNPKPYVKFGSARRSLEFFEEYDQVPHVLTADEKRTKRLRPWAHIPEFDNVATGRLRLEVHQLQSNQRITWRDTPTRKLEQQASRIVADIIKVIQTQEQEAATFRQRQKERQAAARLAEQQAAEERRQREIERKARWENAIARARRLAIEEHRTATFNTAMAQWQKAASMRAFCDALENASTGEAATNSELAAWLTWARAHADKIDPTVGTPTLTTIDFTIEPGPEDLRPHLNGWSPHRPTKE</sequence>
<feature type="region of interest" description="Disordered" evidence="2">
    <location>
        <begin position="488"/>
        <end position="509"/>
    </location>
</feature>
<name>A0A8J3ZGX8_9ACTN</name>
<evidence type="ECO:0008006" key="5">
    <source>
        <dbReference type="Google" id="ProtNLM"/>
    </source>
</evidence>
<feature type="compositionally biased region" description="Polar residues" evidence="2">
    <location>
        <begin position="109"/>
        <end position="127"/>
    </location>
</feature>
<evidence type="ECO:0000256" key="2">
    <source>
        <dbReference type="SAM" id="MobiDB-lite"/>
    </source>
</evidence>
<dbReference type="AlphaFoldDB" id="A0A8J3ZGX8"/>
<accession>A0A8J3ZGX8</accession>
<keyword evidence="1" id="KW-0175">Coiled coil</keyword>